<dbReference type="RefSeq" id="WP_307355895.1">
    <property type="nucleotide sequence ID" value="NZ_BAAACJ010000030.1"/>
</dbReference>
<accession>A0ABU0JUA4</accession>
<gene>
    <name evidence="2" type="ORF">QOZ93_001723</name>
</gene>
<dbReference type="PANTHER" id="PTHR43155">
    <property type="entry name" value="CYCLIC DI-GMP PHOSPHODIESTERASE PA4108-RELATED"/>
    <property type="match status" value="1"/>
</dbReference>
<dbReference type="SMART" id="SM00471">
    <property type="entry name" value="HDc"/>
    <property type="match status" value="1"/>
</dbReference>
<name>A0ABU0JUA4_HATLI</name>
<organism evidence="2 3">
    <name type="scientific">Hathewaya limosa</name>
    <name type="common">Clostridium limosum</name>
    <dbReference type="NCBI Taxonomy" id="1536"/>
    <lineage>
        <taxon>Bacteria</taxon>
        <taxon>Bacillati</taxon>
        <taxon>Bacillota</taxon>
        <taxon>Clostridia</taxon>
        <taxon>Eubacteriales</taxon>
        <taxon>Clostridiaceae</taxon>
        <taxon>Hathewaya</taxon>
    </lineage>
</organism>
<feature type="domain" description="HD-GYP" evidence="1">
    <location>
        <begin position="115"/>
        <end position="315"/>
    </location>
</feature>
<dbReference type="CDD" id="cd00077">
    <property type="entry name" value="HDc"/>
    <property type="match status" value="1"/>
</dbReference>
<reference evidence="2 3" key="1">
    <citation type="submission" date="2023-07" db="EMBL/GenBank/DDBJ databases">
        <title>Genomic Encyclopedia of Type Strains, Phase IV (KMG-IV): sequencing the most valuable type-strain genomes for metagenomic binning, comparative biology and taxonomic classification.</title>
        <authorList>
            <person name="Goeker M."/>
        </authorList>
    </citation>
    <scope>NUCLEOTIDE SEQUENCE [LARGE SCALE GENOMIC DNA]</scope>
    <source>
        <strain evidence="2 3">DSM 1400</strain>
    </source>
</reference>
<evidence type="ECO:0000313" key="2">
    <source>
        <dbReference type="EMBL" id="MDQ0479980.1"/>
    </source>
</evidence>
<dbReference type="Gene3D" id="1.10.3210.10">
    <property type="entry name" value="Hypothetical protein af1432"/>
    <property type="match status" value="1"/>
</dbReference>
<keyword evidence="3" id="KW-1185">Reference proteome</keyword>
<protein>
    <submittedName>
        <fullName evidence="2">HD-GYP domain-containing protein (C-di-GMP phosphodiesterase class II)</fullName>
    </submittedName>
</protein>
<dbReference type="PANTHER" id="PTHR43155:SF2">
    <property type="entry name" value="CYCLIC DI-GMP PHOSPHODIESTERASE PA4108"/>
    <property type="match status" value="1"/>
</dbReference>
<comment type="caution">
    <text evidence="2">The sequence shown here is derived from an EMBL/GenBank/DDBJ whole genome shotgun (WGS) entry which is preliminary data.</text>
</comment>
<sequence length="364" mass="41711">MNSKEWVLVKTKDLQEGMIVAKDIFNEKAKLITKDLKLNNKLIKKIQYIFPFGKIEIYKHSVPNALEICAKEISTKKLEKVEQVFEDISSNVDQMLSYITINTKPKLNNIKEISSNILEEVNDYTYALKTITNEREIDEYLVRHSANVAVLASILGRWLNFSDREITLLSHAGLLHDIGKTKIDPKILNKPAKLTKEEFEIVKKHPVLGYDLLKDLPYISPLVSNAVLMHHERIDGSGYPLGIKNDKITNLAKIISIVDIFDAMTSNKSYSNKVSPFKALEVLQKEYINKLDPIYLTTFIEKVGDYFTGELIVLNTGHIGKIIKTNIYDISRPLILVDEQFIDLSKTTELYIEDLYIEEVYSKN</sequence>
<dbReference type="InterPro" id="IPR037522">
    <property type="entry name" value="HD_GYP_dom"/>
</dbReference>
<evidence type="ECO:0000313" key="3">
    <source>
        <dbReference type="Proteomes" id="UP001224418"/>
    </source>
</evidence>
<proteinExistence type="predicted"/>
<evidence type="ECO:0000259" key="1">
    <source>
        <dbReference type="PROSITE" id="PS51832"/>
    </source>
</evidence>
<dbReference type="PROSITE" id="PS51832">
    <property type="entry name" value="HD_GYP"/>
    <property type="match status" value="1"/>
</dbReference>
<dbReference type="InterPro" id="IPR003607">
    <property type="entry name" value="HD/PDEase_dom"/>
</dbReference>
<dbReference type="SUPFAM" id="SSF109604">
    <property type="entry name" value="HD-domain/PDEase-like"/>
    <property type="match status" value="1"/>
</dbReference>
<dbReference type="Pfam" id="PF13487">
    <property type="entry name" value="HD_5"/>
    <property type="match status" value="1"/>
</dbReference>
<dbReference type="Proteomes" id="UP001224418">
    <property type="component" value="Unassembled WGS sequence"/>
</dbReference>
<dbReference type="EMBL" id="JAUSWN010000013">
    <property type="protein sequence ID" value="MDQ0479980.1"/>
    <property type="molecule type" value="Genomic_DNA"/>
</dbReference>